<accession>A0A2T5JBJ9</accession>
<sequence length="602" mass="67630">MRNKIFKIGGRVLLISCLLLSFSCKKLLDVSPEDAVEAKNNYRNINDANAAVIGIYGQLQTIADRYMVLNELRGDLVSPTINADRYLREISEHNVSADNPWADPKPFYKIIMNCNDALANFKIMLRDAKFRQEEYNQRYADIIAVRAWLYLQVGIHWGNVPYVTDPLASIDDLKDSSKFPKVSFNDLLDKLIASMQGIYLDGYTSTTATGSNSNSLLTTVDGYSTGLMFINKRCLLGDLNLWRGNYTDASTQYRYVTEQGYRNDQGAGNISFWQYKATYSNFNIVYNIGSDEQSLKDDNTDVAGWRSIFGSTAQGTDISAEWIWTMPFDKNFAPTNPFIDLFSNQGGRYLLTASQFAMDKWNSETQANGFPYDARGKLSVRTVNGKPVIMKPLYLYLNGPNFTALNPLQKQGRWLLYRTATLNLHFAEAACRDNYLDVAYALTNAGVIQVFSGIFPTRAVVGTGRNVPTDATNIMITHRPAPYDLDARYGDVPSYRGPWNRQIGTRSRANLNWLPTSLINNAPNAGGDQIGLENAIIQEDAEELAFEGQRWGDLLRVSLHRNDMSFIAEAVYQKLLRDGNPNASTAKAKLLSKDGVYLPFKM</sequence>
<reference evidence="1 2" key="1">
    <citation type="submission" date="2018-04" db="EMBL/GenBank/DDBJ databases">
        <title>Genomic Encyclopedia of Archaeal and Bacterial Type Strains, Phase II (KMG-II): from individual species to whole genera.</title>
        <authorList>
            <person name="Goeker M."/>
        </authorList>
    </citation>
    <scope>NUCLEOTIDE SEQUENCE [LARGE SCALE GENOMIC DNA]</scope>
    <source>
        <strain evidence="1 2">DSM 26809</strain>
    </source>
</reference>
<dbReference type="Proteomes" id="UP000244168">
    <property type="component" value="Unassembled WGS sequence"/>
</dbReference>
<dbReference type="InterPro" id="IPR011990">
    <property type="entry name" value="TPR-like_helical_dom_sf"/>
</dbReference>
<dbReference type="EMBL" id="QAOQ01000003">
    <property type="protein sequence ID" value="PTQ98247.1"/>
    <property type="molecule type" value="Genomic_DNA"/>
</dbReference>
<gene>
    <name evidence="1" type="ORF">C8P68_103408</name>
</gene>
<dbReference type="AlphaFoldDB" id="A0A2T5JBJ9"/>
<name>A0A2T5JBJ9_9SPHI</name>
<comment type="caution">
    <text evidence="1">The sequence shown here is derived from an EMBL/GenBank/DDBJ whole genome shotgun (WGS) entry which is preliminary data.</text>
</comment>
<dbReference type="OrthoDB" id="1035036at2"/>
<dbReference type="RefSeq" id="WP_107828423.1">
    <property type="nucleotide sequence ID" value="NZ_CP160205.1"/>
</dbReference>
<dbReference type="Gene3D" id="1.25.40.390">
    <property type="match status" value="1"/>
</dbReference>
<keyword evidence="2" id="KW-1185">Reference proteome</keyword>
<evidence type="ECO:0000313" key="2">
    <source>
        <dbReference type="Proteomes" id="UP000244168"/>
    </source>
</evidence>
<proteinExistence type="predicted"/>
<dbReference type="PROSITE" id="PS51257">
    <property type="entry name" value="PROKAR_LIPOPROTEIN"/>
    <property type="match status" value="1"/>
</dbReference>
<dbReference type="SUPFAM" id="SSF48452">
    <property type="entry name" value="TPR-like"/>
    <property type="match status" value="1"/>
</dbReference>
<evidence type="ECO:0000313" key="1">
    <source>
        <dbReference type="EMBL" id="PTQ98247.1"/>
    </source>
</evidence>
<organism evidence="1 2">
    <name type="scientific">Mucilaginibacter yixingensis</name>
    <dbReference type="NCBI Taxonomy" id="1295612"/>
    <lineage>
        <taxon>Bacteria</taxon>
        <taxon>Pseudomonadati</taxon>
        <taxon>Bacteroidota</taxon>
        <taxon>Sphingobacteriia</taxon>
        <taxon>Sphingobacteriales</taxon>
        <taxon>Sphingobacteriaceae</taxon>
        <taxon>Mucilaginibacter</taxon>
    </lineage>
</organism>
<protein>
    <submittedName>
        <fullName evidence="1">SusD-like starch-binding protein associating with outer membrane</fullName>
    </submittedName>
</protein>